<protein>
    <recommendedName>
        <fullName evidence="8">Phage shock protein PspC N-terminal domain-containing protein</fullName>
    </recommendedName>
</protein>
<evidence type="ECO:0000256" key="1">
    <source>
        <dbReference type="ARBA" id="ARBA00004162"/>
    </source>
</evidence>
<evidence type="ECO:0000256" key="4">
    <source>
        <dbReference type="ARBA" id="ARBA00022989"/>
    </source>
</evidence>
<dbReference type="PANTHER" id="PTHR33885">
    <property type="entry name" value="PHAGE SHOCK PROTEIN C"/>
    <property type="match status" value="1"/>
</dbReference>
<evidence type="ECO:0000259" key="8">
    <source>
        <dbReference type="Pfam" id="PF04024"/>
    </source>
</evidence>
<name>A0A366M513_9ACTN</name>
<evidence type="ECO:0000256" key="3">
    <source>
        <dbReference type="ARBA" id="ARBA00022692"/>
    </source>
</evidence>
<keyword evidence="10" id="KW-1185">Reference proteome</keyword>
<dbReference type="Pfam" id="PF04024">
    <property type="entry name" value="PspC"/>
    <property type="match status" value="1"/>
</dbReference>
<dbReference type="GO" id="GO:0005886">
    <property type="term" value="C:plasma membrane"/>
    <property type="evidence" value="ECO:0007669"/>
    <property type="project" value="UniProtKB-SubCell"/>
</dbReference>
<dbReference type="InterPro" id="IPR052027">
    <property type="entry name" value="PspC"/>
</dbReference>
<organism evidence="9 10">
    <name type="scientific">Spongiactinospora rosea</name>
    <dbReference type="NCBI Taxonomy" id="2248750"/>
    <lineage>
        <taxon>Bacteria</taxon>
        <taxon>Bacillati</taxon>
        <taxon>Actinomycetota</taxon>
        <taxon>Actinomycetes</taxon>
        <taxon>Streptosporangiales</taxon>
        <taxon>Streptosporangiaceae</taxon>
        <taxon>Spongiactinospora</taxon>
    </lineage>
</organism>
<evidence type="ECO:0000256" key="6">
    <source>
        <dbReference type="SAM" id="MobiDB-lite"/>
    </source>
</evidence>
<evidence type="ECO:0000256" key="7">
    <source>
        <dbReference type="SAM" id="Phobius"/>
    </source>
</evidence>
<feature type="region of interest" description="Disordered" evidence="6">
    <location>
        <begin position="73"/>
        <end position="149"/>
    </location>
</feature>
<feature type="domain" description="Phage shock protein PspC N-terminal" evidence="8">
    <location>
        <begin position="8"/>
        <end position="65"/>
    </location>
</feature>
<dbReference type="EMBL" id="QMEY01000001">
    <property type="protein sequence ID" value="RBQ21348.1"/>
    <property type="molecule type" value="Genomic_DNA"/>
</dbReference>
<dbReference type="AlphaFoldDB" id="A0A366M513"/>
<gene>
    <name evidence="9" type="ORF">DP939_01085</name>
</gene>
<feature type="compositionally biased region" description="Polar residues" evidence="6">
    <location>
        <begin position="140"/>
        <end position="149"/>
    </location>
</feature>
<reference evidence="9 10" key="1">
    <citation type="submission" date="2018-06" db="EMBL/GenBank/DDBJ databases">
        <title>Sphaerisporangium craniellae sp. nov., isolated from a marine sponge in the South China Sea.</title>
        <authorList>
            <person name="Li L."/>
        </authorList>
    </citation>
    <scope>NUCLEOTIDE SEQUENCE [LARGE SCALE GENOMIC DNA]</scope>
    <source>
        <strain evidence="9 10">LHW63015</strain>
    </source>
</reference>
<dbReference type="InterPro" id="IPR007168">
    <property type="entry name" value="Phageshock_PspC_N"/>
</dbReference>
<comment type="caution">
    <text evidence="9">The sequence shown here is derived from an EMBL/GenBank/DDBJ whole genome shotgun (WGS) entry which is preliminary data.</text>
</comment>
<dbReference type="PANTHER" id="PTHR33885:SF3">
    <property type="entry name" value="PHAGE SHOCK PROTEIN C"/>
    <property type="match status" value="1"/>
</dbReference>
<accession>A0A366M513</accession>
<feature type="compositionally biased region" description="Basic and acidic residues" evidence="6">
    <location>
        <begin position="127"/>
        <end position="137"/>
    </location>
</feature>
<keyword evidence="5 7" id="KW-0472">Membrane</keyword>
<dbReference type="RefSeq" id="WP_113977767.1">
    <property type="nucleotide sequence ID" value="NZ_QMEY01000001.1"/>
</dbReference>
<keyword evidence="4 7" id="KW-1133">Transmembrane helix</keyword>
<evidence type="ECO:0000256" key="2">
    <source>
        <dbReference type="ARBA" id="ARBA00022475"/>
    </source>
</evidence>
<evidence type="ECO:0000256" key="5">
    <source>
        <dbReference type="ARBA" id="ARBA00023136"/>
    </source>
</evidence>
<comment type="subcellular location">
    <subcellularLocation>
        <location evidence="1">Cell membrane</location>
        <topology evidence="1">Single-pass membrane protein</topology>
    </subcellularLocation>
</comment>
<evidence type="ECO:0000313" key="10">
    <source>
        <dbReference type="Proteomes" id="UP000253303"/>
    </source>
</evidence>
<evidence type="ECO:0000313" key="9">
    <source>
        <dbReference type="EMBL" id="RBQ21348.1"/>
    </source>
</evidence>
<dbReference type="Proteomes" id="UP000253303">
    <property type="component" value="Unassembled WGS sequence"/>
</dbReference>
<sequence>MNDYTGVKKLQRTRDGRIVAGVASGIGRYIGVDPNIIRIGLGIATFFGGLGVAIYAAGWLLLPDEGKDTSIVQDLVEKQKAGTAPWQQHGPKSGHQAGGWAQETSGGSPYEYPGPTGPTASGTYTDPLKDAPVDRPETPPQSGEQRPQG</sequence>
<proteinExistence type="predicted"/>
<dbReference type="OrthoDB" id="7359894at2"/>
<keyword evidence="2" id="KW-1003">Cell membrane</keyword>
<feature type="transmembrane region" description="Helical" evidence="7">
    <location>
        <begin position="36"/>
        <end position="62"/>
    </location>
</feature>
<keyword evidence="3 7" id="KW-0812">Transmembrane</keyword>